<proteinExistence type="predicted"/>
<protein>
    <submittedName>
        <fullName evidence="1">Uncharacterized protein</fullName>
    </submittedName>
</protein>
<evidence type="ECO:0000313" key="2">
    <source>
        <dbReference type="Proteomes" id="UP000827872"/>
    </source>
</evidence>
<reference evidence="1" key="1">
    <citation type="submission" date="2021-08" db="EMBL/GenBank/DDBJ databases">
        <title>The first chromosome-level gecko genome reveals the dynamic sex chromosomes of Neotropical dwarf geckos (Sphaerodactylidae: Sphaerodactylus).</title>
        <authorList>
            <person name="Pinto B.J."/>
            <person name="Keating S.E."/>
            <person name="Gamble T."/>
        </authorList>
    </citation>
    <scope>NUCLEOTIDE SEQUENCE</scope>
    <source>
        <strain evidence="1">TG3544</strain>
    </source>
</reference>
<dbReference type="EMBL" id="CM037618">
    <property type="protein sequence ID" value="KAH8000150.1"/>
    <property type="molecule type" value="Genomic_DNA"/>
</dbReference>
<keyword evidence="2" id="KW-1185">Reference proteome</keyword>
<organism evidence="1 2">
    <name type="scientific">Sphaerodactylus townsendi</name>
    <dbReference type="NCBI Taxonomy" id="933632"/>
    <lineage>
        <taxon>Eukaryota</taxon>
        <taxon>Metazoa</taxon>
        <taxon>Chordata</taxon>
        <taxon>Craniata</taxon>
        <taxon>Vertebrata</taxon>
        <taxon>Euteleostomi</taxon>
        <taxon>Lepidosauria</taxon>
        <taxon>Squamata</taxon>
        <taxon>Bifurcata</taxon>
        <taxon>Gekkota</taxon>
        <taxon>Sphaerodactylidae</taxon>
        <taxon>Sphaerodactylus</taxon>
    </lineage>
</organism>
<accession>A0ACB8F503</accession>
<name>A0ACB8F503_9SAUR</name>
<comment type="caution">
    <text evidence="1">The sequence shown here is derived from an EMBL/GenBank/DDBJ whole genome shotgun (WGS) entry which is preliminary data.</text>
</comment>
<dbReference type="Proteomes" id="UP000827872">
    <property type="component" value="Linkage Group LG05"/>
</dbReference>
<sequence length="631" mass="67420">MGSRWHTVRGDRGFTVEYHPIPSARATIPGELKRTLQSLKPNLDGSTKKVALHTITQCIFLKESEANSCSYDDIKLVASFLDDPDEVIKIEALNALNAFTTIWKFKVKIQAEEQELLLEQEYVPKITELVVNNWNGNLHFAGLRLVNGLDITEQTHPTLSKLIPNFMDILLMSDALAKVQVLKLLSTMAQKEDMLFSILNCQVPAEFLSHFQPSLPGNLLYEMLVFVERLNEGRLTPQYQSMHKQYKSLSLHEILFGENSRLSDNLLALIIHPEEEVQVQACKVTLSLRLNKEESRIISSLPFGASISSRPNEPALGNLPFSPSRVSSPATNNVIIHTSCSGSQFDYFGNSFQPLQGTDDSSRGFYPLESTGGQNNFPVPDTSSISSHTASATGHAPNSVPVSDTSSISSHTASATGHAPNSVPVSDTSSISSHTASATGHAPNSFPVSDTSSISSHTASVTGHSPNRVPVRDTSSISSHTASTTGHASNSVPVRDTSSISSHTASVIGHAPSSVHVLDTSSISSHTASAIGHAPNSVPVCDTSSISSHTASVIGHTANSVPVRDTSSISSHTASTTGHTPNSVPVRDTSSISSHPASAIGHTPSSVSVRDPMDSFHAVANAFSDEDDGNC</sequence>
<gene>
    <name evidence="1" type="ORF">K3G42_022847</name>
</gene>
<evidence type="ECO:0000313" key="1">
    <source>
        <dbReference type="EMBL" id="KAH8000150.1"/>
    </source>
</evidence>